<comment type="caution">
    <text evidence="1">The sequence shown here is derived from an EMBL/GenBank/DDBJ whole genome shotgun (WGS) entry which is preliminary data.</text>
</comment>
<protein>
    <submittedName>
        <fullName evidence="1">Uncharacterized protein</fullName>
    </submittedName>
</protein>
<dbReference type="EMBL" id="CM056799">
    <property type="protein sequence ID" value="KAJ8710452.1"/>
    <property type="molecule type" value="Genomic_DNA"/>
</dbReference>
<organism evidence="1 2">
    <name type="scientific">Mythimna loreyi</name>
    <dbReference type="NCBI Taxonomy" id="667449"/>
    <lineage>
        <taxon>Eukaryota</taxon>
        <taxon>Metazoa</taxon>
        <taxon>Ecdysozoa</taxon>
        <taxon>Arthropoda</taxon>
        <taxon>Hexapoda</taxon>
        <taxon>Insecta</taxon>
        <taxon>Pterygota</taxon>
        <taxon>Neoptera</taxon>
        <taxon>Endopterygota</taxon>
        <taxon>Lepidoptera</taxon>
        <taxon>Glossata</taxon>
        <taxon>Ditrysia</taxon>
        <taxon>Noctuoidea</taxon>
        <taxon>Noctuidae</taxon>
        <taxon>Noctuinae</taxon>
        <taxon>Hadenini</taxon>
        <taxon>Mythimna</taxon>
    </lineage>
</organism>
<dbReference type="Proteomes" id="UP001231649">
    <property type="component" value="Chromosome 23"/>
</dbReference>
<sequence>MSTNIGRKTFARKNISPSATSSVLNIPPCVFSPEHSVDGAVDNSGAIVTVAAAGTSSAERAESLFTRAKAMGAEVEEAMGKSGNLKREIKSIINKNMMEMLQIMATLVALAKSHPKEGEIGDQCREGSIKTRTVDPNKEPTMVDVLEEVRENRKQIAECALFTRTLIEKLDHKDIRKRPAHPSSPQNQSYAKVAASQQYVPPRPLHSIIISSNDAKDTSSTVVEKIRIAVDAKETGIRVDKVRKARDQKVIIGCQTRQELDIVKSRLGGSAAGLKIEEAVNRDPLVMLTDVLSYNTDDDITRAILKQNQHLMGELKKDEVRVAVKYRRRARNPHESHVVVQVSPPVWQVLTKAGRAHIDLQRVYINT</sequence>
<evidence type="ECO:0000313" key="1">
    <source>
        <dbReference type="EMBL" id="KAJ8710452.1"/>
    </source>
</evidence>
<name>A0ACC2Q767_9NEOP</name>
<proteinExistence type="predicted"/>
<gene>
    <name evidence="1" type="ORF">PYW08_008967</name>
</gene>
<accession>A0ACC2Q767</accession>
<evidence type="ECO:0000313" key="2">
    <source>
        <dbReference type="Proteomes" id="UP001231649"/>
    </source>
</evidence>
<reference evidence="1" key="1">
    <citation type="submission" date="2023-03" db="EMBL/GenBank/DDBJ databases">
        <title>Chromosome-level genomes of two armyworms, Mythimna separata and Mythimna loreyi, provide insights into the biosynthesis and reception of sex pheromones.</title>
        <authorList>
            <person name="Zhao H."/>
        </authorList>
    </citation>
    <scope>NUCLEOTIDE SEQUENCE</scope>
    <source>
        <strain evidence="1">BeijingLab</strain>
    </source>
</reference>
<keyword evidence="2" id="KW-1185">Reference proteome</keyword>